<protein>
    <submittedName>
        <fullName evidence="1">Uncharacterized protein</fullName>
    </submittedName>
</protein>
<dbReference type="AlphaFoldDB" id="A0A835QN59"/>
<dbReference type="Proteomes" id="UP000636800">
    <property type="component" value="Unassembled WGS sequence"/>
</dbReference>
<reference evidence="1 2" key="1">
    <citation type="journal article" date="2020" name="Nat. Food">
        <title>A phased Vanilla planifolia genome enables genetic improvement of flavour and production.</title>
        <authorList>
            <person name="Hasing T."/>
            <person name="Tang H."/>
            <person name="Brym M."/>
            <person name="Khazi F."/>
            <person name="Huang T."/>
            <person name="Chambers A.H."/>
        </authorList>
    </citation>
    <scope>NUCLEOTIDE SEQUENCE [LARGE SCALE GENOMIC DNA]</scope>
    <source>
        <tissue evidence="1">Leaf</tissue>
    </source>
</reference>
<keyword evidence="2" id="KW-1185">Reference proteome</keyword>
<dbReference type="EMBL" id="JADCNL010000008">
    <property type="protein sequence ID" value="KAG0470757.1"/>
    <property type="molecule type" value="Genomic_DNA"/>
</dbReference>
<name>A0A835QN59_VANPL</name>
<accession>A0A835QN59</accession>
<proteinExistence type="predicted"/>
<evidence type="ECO:0000313" key="1">
    <source>
        <dbReference type="EMBL" id="KAG0470757.1"/>
    </source>
</evidence>
<evidence type="ECO:0000313" key="2">
    <source>
        <dbReference type="Proteomes" id="UP000636800"/>
    </source>
</evidence>
<sequence length="109" mass="11979">MPEKQPVARTHVVLPVAQSDSYFTERRRAAAFGCPLAEAKPSGFEGKKYGEAGLWFGQIEGEWIVVNWRVRMGGRGVVDGLTGDGMVISFGDNGSPGWKLRVVKGKVRW</sequence>
<dbReference type="OrthoDB" id="47923at2759"/>
<organism evidence="1 2">
    <name type="scientific">Vanilla planifolia</name>
    <name type="common">Vanilla</name>
    <dbReference type="NCBI Taxonomy" id="51239"/>
    <lineage>
        <taxon>Eukaryota</taxon>
        <taxon>Viridiplantae</taxon>
        <taxon>Streptophyta</taxon>
        <taxon>Embryophyta</taxon>
        <taxon>Tracheophyta</taxon>
        <taxon>Spermatophyta</taxon>
        <taxon>Magnoliopsida</taxon>
        <taxon>Liliopsida</taxon>
        <taxon>Asparagales</taxon>
        <taxon>Orchidaceae</taxon>
        <taxon>Vanilloideae</taxon>
        <taxon>Vanilleae</taxon>
        <taxon>Vanilla</taxon>
    </lineage>
</organism>
<gene>
    <name evidence="1" type="ORF">HPP92_017457</name>
</gene>
<comment type="caution">
    <text evidence="1">The sequence shown here is derived from an EMBL/GenBank/DDBJ whole genome shotgun (WGS) entry which is preliminary data.</text>
</comment>